<comment type="function">
    <text evidence="2 10">Catalyzes the isomerization between 2-isopropylmalate and 3-isopropylmalate, via the formation of 2-isopropylmaleate.</text>
</comment>
<evidence type="ECO:0000256" key="8">
    <source>
        <dbReference type="ARBA" id="ARBA00023239"/>
    </source>
</evidence>
<dbReference type="PANTHER" id="PTHR43345:SF5">
    <property type="entry name" value="3-ISOPROPYLMALATE DEHYDRATASE SMALL SUBUNIT"/>
    <property type="match status" value="1"/>
</dbReference>
<comment type="similarity">
    <text evidence="4 10">Belongs to the LeuD family. LeuD type 1 subfamily.</text>
</comment>
<dbReference type="InterPro" id="IPR015928">
    <property type="entry name" value="Aconitase/3IPM_dehydase_swvl"/>
</dbReference>
<evidence type="ECO:0000256" key="4">
    <source>
        <dbReference type="ARBA" id="ARBA00009845"/>
    </source>
</evidence>
<dbReference type="CDD" id="cd01577">
    <property type="entry name" value="IPMI_Swivel"/>
    <property type="match status" value="1"/>
</dbReference>
<dbReference type="HAMAP" id="MF_01031">
    <property type="entry name" value="LeuD_type1"/>
    <property type="match status" value="1"/>
</dbReference>
<sequence>MEPFTTLTAVAVPLMRDNIDTDAIIPSREIRSVSKKGLADGLFAGWRYLAIGGRDPDPGFILNDAALKNARILVAGENFGCGSSREHAVWALAEYGFRAIVTPSFNPIFRNNCLANGVLPVILDRAVVEPIARGLGAAPGSFLTVDLEEQELRDEVGGRWRFDIDTEEKQALLSGLDPIARTLQQSSAIASFRDRDAQARPWAYSSIGRS</sequence>
<dbReference type="GO" id="GO:0003861">
    <property type="term" value="F:3-isopropylmalate dehydratase activity"/>
    <property type="evidence" value="ECO:0007669"/>
    <property type="project" value="UniProtKB-UniRule"/>
</dbReference>
<dbReference type="InterPro" id="IPR000573">
    <property type="entry name" value="AconitaseA/IPMdHydase_ssu_swvl"/>
</dbReference>
<dbReference type="Proteomes" id="UP000256310">
    <property type="component" value="Unassembled WGS sequence"/>
</dbReference>
<evidence type="ECO:0000256" key="3">
    <source>
        <dbReference type="ARBA" id="ARBA00004729"/>
    </source>
</evidence>
<evidence type="ECO:0000256" key="10">
    <source>
        <dbReference type="HAMAP-Rule" id="MF_01031"/>
    </source>
</evidence>
<dbReference type="RefSeq" id="WP_116236137.1">
    <property type="nucleotide sequence ID" value="NZ_QRDP01000004.1"/>
</dbReference>
<protein>
    <recommendedName>
        <fullName evidence="10">3-isopropylmalate dehydratase small subunit</fullName>
        <ecNumber evidence="10">4.2.1.33</ecNumber>
    </recommendedName>
    <alternativeName>
        <fullName evidence="10">Alpha-IPM isomerase</fullName>
        <shortName evidence="10">IPMI</shortName>
    </alternativeName>
    <alternativeName>
        <fullName evidence="10">Isopropylmalate isomerase</fullName>
    </alternativeName>
</protein>
<dbReference type="UniPathway" id="UPA00048">
    <property type="reaction ID" value="UER00071"/>
</dbReference>
<evidence type="ECO:0000313" key="13">
    <source>
        <dbReference type="Proteomes" id="UP000256310"/>
    </source>
</evidence>
<dbReference type="EMBL" id="QRDP01000004">
    <property type="protein sequence ID" value="RED16763.1"/>
    <property type="molecule type" value="Genomic_DNA"/>
</dbReference>
<evidence type="ECO:0000256" key="1">
    <source>
        <dbReference type="ARBA" id="ARBA00000491"/>
    </source>
</evidence>
<keyword evidence="7 10" id="KW-0028">Amino-acid biosynthesis</keyword>
<keyword evidence="9 10" id="KW-0100">Branched-chain amino acid biosynthesis</keyword>
<name>A0A3D9FG70_9SPHN</name>
<accession>A0A3D9FG70</accession>
<keyword evidence="13" id="KW-1185">Reference proteome</keyword>
<evidence type="ECO:0000259" key="11">
    <source>
        <dbReference type="Pfam" id="PF00694"/>
    </source>
</evidence>
<organism evidence="12 13">
    <name type="scientific">Parasphingopyxis lamellibrachiae</name>
    <dbReference type="NCBI Taxonomy" id="680125"/>
    <lineage>
        <taxon>Bacteria</taxon>
        <taxon>Pseudomonadati</taxon>
        <taxon>Pseudomonadota</taxon>
        <taxon>Alphaproteobacteria</taxon>
        <taxon>Sphingomonadales</taxon>
        <taxon>Sphingomonadaceae</taxon>
        <taxon>Parasphingopyxis</taxon>
    </lineage>
</organism>
<evidence type="ECO:0000256" key="5">
    <source>
        <dbReference type="ARBA" id="ARBA00011271"/>
    </source>
</evidence>
<dbReference type="FunFam" id="3.20.19.10:FF:000003">
    <property type="entry name" value="3-isopropylmalate dehydratase small subunit"/>
    <property type="match status" value="1"/>
</dbReference>
<dbReference type="PANTHER" id="PTHR43345">
    <property type="entry name" value="3-ISOPROPYLMALATE DEHYDRATASE SMALL SUBUNIT 2-RELATED-RELATED"/>
    <property type="match status" value="1"/>
</dbReference>
<dbReference type="NCBIfam" id="NF002458">
    <property type="entry name" value="PRK01641.1"/>
    <property type="match status" value="1"/>
</dbReference>
<proteinExistence type="inferred from homology"/>
<dbReference type="AlphaFoldDB" id="A0A3D9FG70"/>
<evidence type="ECO:0000256" key="7">
    <source>
        <dbReference type="ARBA" id="ARBA00022605"/>
    </source>
</evidence>
<comment type="caution">
    <text evidence="12">The sequence shown here is derived from an EMBL/GenBank/DDBJ whole genome shotgun (WGS) entry which is preliminary data.</text>
</comment>
<dbReference type="GO" id="GO:0009098">
    <property type="term" value="P:L-leucine biosynthetic process"/>
    <property type="evidence" value="ECO:0007669"/>
    <property type="project" value="UniProtKB-UniRule"/>
</dbReference>
<dbReference type="SUPFAM" id="SSF52016">
    <property type="entry name" value="LeuD/IlvD-like"/>
    <property type="match status" value="1"/>
</dbReference>
<dbReference type="InterPro" id="IPR004431">
    <property type="entry name" value="3-IsopropMal_deHydase_ssu"/>
</dbReference>
<keyword evidence="8 10" id="KW-0456">Lyase</keyword>
<feature type="domain" description="Aconitase A/isopropylmalate dehydratase small subunit swivel" evidence="11">
    <location>
        <begin position="1"/>
        <end position="124"/>
    </location>
</feature>
<evidence type="ECO:0000313" key="12">
    <source>
        <dbReference type="EMBL" id="RED16763.1"/>
    </source>
</evidence>
<dbReference type="InterPro" id="IPR050075">
    <property type="entry name" value="LeuD"/>
</dbReference>
<keyword evidence="6 10" id="KW-0432">Leucine biosynthesis</keyword>
<dbReference type="EC" id="4.2.1.33" evidence="10"/>
<evidence type="ECO:0000256" key="9">
    <source>
        <dbReference type="ARBA" id="ARBA00023304"/>
    </source>
</evidence>
<evidence type="ECO:0000256" key="6">
    <source>
        <dbReference type="ARBA" id="ARBA00022430"/>
    </source>
</evidence>
<comment type="pathway">
    <text evidence="3 10">Amino-acid biosynthesis; L-leucine biosynthesis; L-leucine from 3-methyl-2-oxobutanoate: step 2/4.</text>
</comment>
<dbReference type="GO" id="GO:0009316">
    <property type="term" value="C:3-isopropylmalate dehydratase complex"/>
    <property type="evidence" value="ECO:0007669"/>
    <property type="project" value="InterPro"/>
</dbReference>
<reference evidence="12 13" key="1">
    <citation type="submission" date="2018-07" db="EMBL/GenBank/DDBJ databases">
        <title>Genomic Encyclopedia of Type Strains, Phase IV (KMG-IV): sequencing the most valuable type-strain genomes for metagenomic binning, comparative biology and taxonomic classification.</title>
        <authorList>
            <person name="Goeker M."/>
        </authorList>
    </citation>
    <scope>NUCLEOTIDE SEQUENCE [LARGE SCALE GENOMIC DNA]</scope>
    <source>
        <strain evidence="12 13">DSM 26725</strain>
    </source>
</reference>
<dbReference type="Gene3D" id="3.20.19.10">
    <property type="entry name" value="Aconitase, domain 4"/>
    <property type="match status" value="1"/>
</dbReference>
<dbReference type="InterPro" id="IPR033940">
    <property type="entry name" value="IPMI_Swivel"/>
</dbReference>
<dbReference type="Pfam" id="PF00694">
    <property type="entry name" value="Aconitase_C"/>
    <property type="match status" value="1"/>
</dbReference>
<comment type="subunit">
    <text evidence="5 10">Heterodimer of LeuC and LeuD.</text>
</comment>
<evidence type="ECO:0000256" key="2">
    <source>
        <dbReference type="ARBA" id="ARBA00002695"/>
    </source>
</evidence>
<dbReference type="OrthoDB" id="9777465at2"/>
<dbReference type="NCBIfam" id="TIGR00171">
    <property type="entry name" value="leuD"/>
    <property type="match status" value="1"/>
</dbReference>
<gene>
    <name evidence="10" type="primary">leuD</name>
    <name evidence="12" type="ORF">DFR46_1793</name>
</gene>
<comment type="catalytic activity">
    <reaction evidence="1 10">
        <text>(2R,3S)-3-isopropylmalate = (2S)-2-isopropylmalate</text>
        <dbReference type="Rhea" id="RHEA:32287"/>
        <dbReference type="ChEBI" id="CHEBI:1178"/>
        <dbReference type="ChEBI" id="CHEBI:35121"/>
        <dbReference type="EC" id="4.2.1.33"/>
    </reaction>
</comment>